<organism evidence="3 4">
    <name type="scientific">Limihaloglobus sulfuriphilus</name>
    <dbReference type="NCBI Taxonomy" id="1851148"/>
    <lineage>
        <taxon>Bacteria</taxon>
        <taxon>Pseudomonadati</taxon>
        <taxon>Planctomycetota</taxon>
        <taxon>Phycisphaerae</taxon>
        <taxon>Sedimentisphaerales</taxon>
        <taxon>Sedimentisphaeraceae</taxon>
        <taxon>Limihaloglobus</taxon>
    </lineage>
</organism>
<evidence type="ECO:0000256" key="1">
    <source>
        <dbReference type="SAM" id="MobiDB-lite"/>
    </source>
</evidence>
<keyword evidence="2" id="KW-0732">Signal</keyword>
<dbReference type="STRING" id="1851148.SMSP2_00561"/>
<feature type="compositionally biased region" description="Polar residues" evidence="1">
    <location>
        <begin position="26"/>
        <end position="54"/>
    </location>
</feature>
<reference evidence="4" key="1">
    <citation type="submission" date="2017-02" db="EMBL/GenBank/DDBJ databases">
        <title>Comparative genomics and description of representatives of a novel lineage of planctomycetes thriving in anoxic sediments.</title>
        <authorList>
            <person name="Spring S."/>
            <person name="Bunk B."/>
            <person name="Sproer C."/>
        </authorList>
    </citation>
    <scope>NUCLEOTIDE SEQUENCE [LARGE SCALE GENOMIC DNA]</scope>
    <source>
        <strain evidence="4">SM-Chi-D1</strain>
    </source>
</reference>
<protein>
    <submittedName>
        <fullName evidence="3">Uncharacterized protein</fullName>
    </submittedName>
</protein>
<dbReference type="RefSeq" id="WP_146682498.1">
    <property type="nucleotide sequence ID" value="NZ_CP019646.1"/>
</dbReference>
<feature type="compositionally biased region" description="Polar residues" evidence="1">
    <location>
        <begin position="67"/>
        <end position="81"/>
    </location>
</feature>
<proteinExistence type="predicted"/>
<feature type="region of interest" description="Disordered" evidence="1">
    <location>
        <begin position="316"/>
        <end position="343"/>
    </location>
</feature>
<dbReference type="EMBL" id="CP019646">
    <property type="protein sequence ID" value="AQQ70218.1"/>
    <property type="molecule type" value="Genomic_DNA"/>
</dbReference>
<accession>A0A1Q2MCE9</accession>
<dbReference type="OrthoDB" id="9894471at2"/>
<feature type="region of interest" description="Disordered" evidence="1">
    <location>
        <begin position="160"/>
        <end position="200"/>
    </location>
</feature>
<evidence type="ECO:0000256" key="2">
    <source>
        <dbReference type="SAM" id="SignalP"/>
    </source>
</evidence>
<feature type="region of interest" description="Disordered" evidence="1">
    <location>
        <begin position="25"/>
        <end position="81"/>
    </location>
</feature>
<feature type="signal peptide" evidence="2">
    <location>
        <begin position="1"/>
        <end position="23"/>
    </location>
</feature>
<keyword evidence="4" id="KW-1185">Reference proteome</keyword>
<sequence precursor="true">MNKTYTTLVTIISAAVFCLPSHAANPASSPVTSSGPITTGRSNFRTNSPATTPASSYSQPRRSSPYNYTVPSTPSLNTSNNIVTGNITQGRHFRGSVPYRTAGDFMGNLGSSQLDYFLRDTAHSVPGSGGITGARPYYFPSRSTASYNTLYLRKQQSNMMSNSDYTKGRGTAGKRLEIRGRSPNSSMKFPTIPDSYLRTDPQSYQYSKLEDKIQLEYQKQLKDKPLDAQDPLDQQLMKLMDRDRSLDMEQQPDQPQDRIDIPRDELDQQQDIDTESRPDNMKQYQQMLKEKREKTDQRDLFEQMRDENLKRLREQMMYPEGRETEESGGEARQEESEQTELRKKAKLEGIETVGEEYMPEIEGIELTEEERKKARDTIKKHKTFAALVDTKFNMYMKAAEEFMQVGKYNTAVDSYELASVFKPEDPLPYAGKSLALLCSGEYLSSSYALNRAILLYPDYPRTKVDLAHITGSMEQIEKRISDIKRWYERSQAGELMFLLAYINLQLENYQQAYENIQEASIQMPYEQSIKRLEAVIKPHVKEQSKTEGSSEN</sequence>
<feature type="compositionally biased region" description="Low complexity" evidence="1">
    <location>
        <begin position="55"/>
        <end position="66"/>
    </location>
</feature>
<dbReference type="Proteomes" id="UP000188181">
    <property type="component" value="Chromosome"/>
</dbReference>
<evidence type="ECO:0000313" key="3">
    <source>
        <dbReference type="EMBL" id="AQQ70218.1"/>
    </source>
</evidence>
<feature type="compositionally biased region" description="Basic and acidic residues" evidence="1">
    <location>
        <begin position="255"/>
        <end position="266"/>
    </location>
</feature>
<gene>
    <name evidence="3" type="ORF">SMSP2_00561</name>
</gene>
<dbReference type="SUPFAM" id="SSF48452">
    <property type="entry name" value="TPR-like"/>
    <property type="match status" value="1"/>
</dbReference>
<dbReference type="Gene3D" id="1.25.40.10">
    <property type="entry name" value="Tetratricopeptide repeat domain"/>
    <property type="match status" value="1"/>
</dbReference>
<feature type="region of interest" description="Disordered" evidence="1">
    <location>
        <begin position="245"/>
        <end position="281"/>
    </location>
</feature>
<feature type="chain" id="PRO_5012456329" evidence="2">
    <location>
        <begin position="24"/>
        <end position="552"/>
    </location>
</feature>
<dbReference type="KEGG" id="pbas:SMSP2_00561"/>
<dbReference type="AlphaFoldDB" id="A0A1Q2MCE9"/>
<dbReference type="InterPro" id="IPR011990">
    <property type="entry name" value="TPR-like_helical_dom_sf"/>
</dbReference>
<name>A0A1Q2MCE9_9BACT</name>
<evidence type="ECO:0000313" key="4">
    <source>
        <dbReference type="Proteomes" id="UP000188181"/>
    </source>
</evidence>